<dbReference type="AlphaFoldDB" id="A0A8J6IXK4"/>
<dbReference type="GO" id="GO:0000175">
    <property type="term" value="F:3'-5'-RNA exonuclease activity"/>
    <property type="evidence" value="ECO:0007669"/>
    <property type="project" value="InterPro"/>
</dbReference>
<feature type="region of interest" description="Disordered" evidence="1">
    <location>
        <begin position="294"/>
        <end position="316"/>
    </location>
</feature>
<organism evidence="3 4">
    <name type="scientific">Flintibacter hominis</name>
    <dbReference type="NCBI Taxonomy" id="2763048"/>
    <lineage>
        <taxon>Bacteria</taxon>
        <taxon>Bacillati</taxon>
        <taxon>Bacillota</taxon>
        <taxon>Clostridia</taxon>
        <taxon>Eubacteriales</taxon>
        <taxon>Flintibacter</taxon>
    </lineage>
</organism>
<dbReference type="InterPro" id="IPR013520">
    <property type="entry name" value="Ribonucl_H"/>
</dbReference>
<gene>
    <name evidence="3" type="ORF">H8S11_05340</name>
</gene>
<dbReference type="GO" id="GO:0003676">
    <property type="term" value="F:nucleic acid binding"/>
    <property type="evidence" value="ECO:0007669"/>
    <property type="project" value="InterPro"/>
</dbReference>
<reference evidence="3" key="1">
    <citation type="submission" date="2020-08" db="EMBL/GenBank/DDBJ databases">
        <title>Genome public.</title>
        <authorList>
            <person name="Liu C."/>
            <person name="Sun Q."/>
        </authorList>
    </citation>
    <scope>NUCLEOTIDE SEQUENCE</scope>
    <source>
        <strain evidence="3">NSJ-23</strain>
    </source>
</reference>
<dbReference type="EMBL" id="JACOPO010000003">
    <property type="protein sequence ID" value="MBC5722230.1"/>
    <property type="molecule type" value="Genomic_DNA"/>
</dbReference>
<dbReference type="RefSeq" id="WP_186852470.1">
    <property type="nucleotide sequence ID" value="NZ_JACOPO010000003.1"/>
</dbReference>
<name>A0A8J6IXK4_9FIRM</name>
<dbReference type="Pfam" id="PF00929">
    <property type="entry name" value="RNase_T"/>
    <property type="match status" value="1"/>
</dbReference>
<dbReference type="InterPro" id="IPR012337">
    <property type="entry name" value="RNaseH-like_sf"/>
</dbReference>
<feature type="domain" description="Exonuclease" evidence="2">
    <location>
        <begin position="3"/>
        <end position="161"/>
    </location>
</feature>
<accession>A0A8J6IXK4</accession>
<dbReference type="CDD" id="cd06133">
    <property type="entry name" value="ERI-1_3'hExo_like"/>
    <property type="match status" value="1"/>
</dbReference>
<evidence type="ECO:0000256" key="1">
    <source>
        <dbReference type="SAM" id="MobiDB-lite"/>
    </source>
</evidence>
<keyword evidence="4" id="KW-1185">Reference proteome</keyword>
<dbReference type="InterPro" id="IPR036397">
    <property type="entry name" value="RNaseH_sf"/>
</dbReference>
<dbReference type="Gene3D" id="3.30.420.10">
    <property type="entry name" value="Ribonuclease H-like superfamily/Ribonuclease H"/>
    <property type="match status" value="1"/>
</dbReference>
<feature type="compositionally biased region" description="Basic residues" evidence="1">
    <location>
        <begin position="295"/>
        <end position="305"/>
    </location>
</feature>
<keyword evidence="3" id="KW-0540">Nuclease</keyword>
<keyword evidence="3" id="KW-0378">Hydrolase</keyword>
<evidence type="ECO:0000313" key="4">
    <source>
        <dbReference type="Proteomes" id="UP000628736"/>
    </source>
</evidence>
<protein>
    <submittedName>
        <fullName evidence="3">Exonuclease domain-containing protein</fullName>
    </submittedName>
</protein>
<sequence length="316" mass="35798">MIILDLEWNQGYDKTVLDEVLQIGAVRVDRLGGPITDIFCAFIRPRVHKKMKQMARYLPELRRSLDSETTFPEAMGAFLDWCGEEREFGAWGSGDMEVLAQNCRYWKMEADLSKKVWDLQRAFSITVGTGQSVALYRAVEYCGVPAPFEFHNALNDCVYTAVVSQWITPAAIDELSSPAWVKKFTWTSEPEGSSREIGPFQTARSGLNSRTSRLMSCPLCGEKGWVIQWRSRREGVYFGTFPCREHGRFLVRFVMSPGEDGLFRGRLSLPPLTDATIQAYSEAMKGQLHSCKALGGRRRRRGGRRRSGDEAREKAS</sequence>
<proteinExistence type="predicted"/>
<keyword evidence="3" id="KW-0269">Exonuclease</keyword>
<dbReference type="Proteomes" id="UP000628736">
    <property type="component" value="Unassembled WGS sequence"/>
</dbReference>
<feature type="compositionally biased region" description="Basic and acidic residues" evidence="1">
    <location>
        <begin position="306"/>
        <end position="316"/>
    </location>
</feature>
<dbReference type="InterPro" id="IPR047201">
    <property type="entry name" value="ERI-1_3'hExo-like"/>
</dbReference>
<evidence type="ECO:0000259" key="2">
    <source>
        <dbReference type="Pfam" id="PF00929"/>
    </source>
</evidence>
<dbReference type="SUPFAM" id="SSF53098">
    <property type="entry name" value="Ribonuclease H-like"/>
    <property type="match status" value="1"/>
</dbReference>
<comment type="caution">
    <text evidence="3">The sequence shown here is derived from an EMBL/GenBank/DDBJ whole genome shotgun (WGS) entry which is preliminary data.</text>
</comment>
<evidence type="ECO:0000313" key="3">
    <source>
        <dbReference type="EMBL" id="MBC5722230.1"/>
    </source>
</evidence>